<dbReference type="SUPFAM" id="SSF55248">
    <property type="entry name" value="PCD-like"/>
    <property type="match status" value="1"/>
</dbReference>
<protein>
    <recommendedName>
        <fullName evidence="3">4a-hydroxytetrahydrobiopterin dehydratase</fullName>
        <ecNumber evidence="3">4.2.1.96</ecNumber>
    </recommendedName>
</protein>
<gene>
    <name evidence="5" type="ORF">CH362_12430</name>
</gene>
<dbReference type="Pfam" id="PF01329">
    <property type="entry name" value="Pterin_4a"/>
    <property type="match status" value="1"/>
</dbReference>
<accession>A0A2M9YAH3</accession>
<dbReference type="PANTHER" id="PTHR12599:SF0">
    <property type="entry name" value="PTERIN-4-ALPHA-CARBINOLAMINE DEHYDRATASE"/>
    <property type="match status" value="1"/>
</dbReference>
<evidence type="ECO:0000256" key="1">
    <source>
        <dbReference type="ARBA" id="ARBA00001554"/>
    </source>
</evidence>
<sequence length="101" mass="11311">MENSPVPLSIEQIKKELPITWEVISADVIPKIVRVYKLSQYLDGIKVITALANIANDMDHHPEILLSYSSVRVELYTHSLKGLSSFDLQFAISAENSLSNL</sequence>
<dbReference type="RefSeq" id="WP_100710672.1">
    <property type="nucleotide sequence ID" value="NZ_NPDR01000005.1"/>
</dbReference>
<dbReference type="GO" id="GO:0006729">
    <property type="term" value="P:tetrahydrobiopterin biosynthetic process"/>
    <property type="evidence" value="ECO:0007669"/>
    <property type="project" value="InterPro"/>
</dbReference>
<evidence type="ECO:0000256" key="4">
    <source>
        <dbReference type="ARBA" id="ARBA00023239"/>
    </source>
</evidence>
<evidence type="ECO:0000256" key="3">
    <source>
        <dbReference type="ARBA" id="ARBA00013252"/>
    </source>
</evidence>
<dbReference type="EC" id="4.2.1.96" evidence="3"/>
<name>A0A2M9YAH3_9LEPT</name>
<dbReference type="Proteomes" id="UP000231926">
    <property type="component" value="Unassembled WGS sequence"/>
</dbReference>
<comment type="catalytic activity">
    <reaction evidence="1">
        <text>(4aS,6R)-4a-hydroxy-L-erythro-5,6,7,8-tetrahydrobiopterin = (6R)-L-erythro-6,7-dihydrobiopterin + H2O</text>
        <dbReference type="Rhea" id="RHEA:11920"/>
        <dbReference type="ChEBI" id="CHEBI:15377"/>
        <dbReference type="ChEBI" id="CHEBI:15642"/>
        <dbReference type="ChEBI" id="CHEBI:43120"/>
        <dbReference type="EC" id="4.2.1.96"/>
    </reaction>
</comment>
<dbReference type="CDD" id="cd00488">
    <property type="entry name" value="PCD_DCoH"/>
    <property type="match status" value="1"/>
</dbReference>
<keyword evidence="6" id="KW-1185">Reference proteome</keyword>
<dbReference type="InterPro" id="IPR001533">
    <property type="entry name" value="Pterin_deHydtase"/>
</dbReference>
<evidence type="ECO:0000313" key="5">
    <source>
        <dbReference type="EMBL" id="PJZ48575.1"/>
    </source>
</evidence>
<dbReference type="PANTHER" id="PTHR12599">
    <property type="entry name" value="PTERIN-4-ALPHA-CARBINOLAMINE DEHYDRATASE"/>
    <property type="match status" value="1"/>
</dbReference>
<dbReference type="Gene3D" id="3.30.1360.20">
    <property type="entry name" value="Transcriptional coactivator/pterin dehydratase"/>
    <property type="match status" value="1"/>
</dbReference>
<dbReference type="GO" id="GO:0008124">
    <property type="term" value="F:4-alpha-hydroxytetrahydrobiopterin dehydratase activity"/>
    <property type="evidence" value="ECO:0007669"/>
    <property type="project" value="UniProtKB-EC"/>
</dbReference>
<dbReference type="AlphaFoldDB" id="A0A2M9YAH3"/>
<evidence type="ECO:0000256" key="2">
    <source>
        <dbReference type="ARBA" id="ARBA00006472"/>
    </source>
</evidence>
<keyword evidence="4" id="KW-0456">Lyase</keyword>
<proteinExistence type="inferred from homology"/>
<dbReference type="EMBL" id="NPDR01000005">
    <property type="protein sequence ID" value="PJZ48575.1"/>
    <property type="molecule type" value="Genomic_DNA"/>
</dbReference>
<evidence type="ECO:0000313" key="6">
    <source>
        <dbReference type="Proteomes" id="UP000231926"/>
    </source>
</evidence>
<dbReference type="InterPro" id="IPR036428">
    <property type="entry name" value="PCD_sf"/>
</dbReference>
<reference evidence="5 6" key="1">
    <citation type="submission" date="2017-07" db="EMBL/GenBank/DDBJ databases">
        <title>Leptospira spp. isolated from tropical soils.</title>
        <authorList>
            <person name="Thibeaux R."/>
            <person name="Iraola G."/>
            <person name="Ferres I."/>
            <person name="Bierque E."/>
            <person name="Girault D."/>
            <person name="Soupe-Gilbert M.-E."/>
            <person name="Picardeau M."/>
            <person name="Goarant C."/>
        </authorList>
    </citation>
    <scope>NUCLEOTIDE SEQUENCE [LARGE SCALE GENOMIC DNA]</scope>
    <source>
        <strain evidence="5 6">FH4-C-A2</strain>
    </source>
</reference>
<comment type="similarity">
    <text evidence="2">Belongs to the pterin-4-alpha-carbinolamine dehydratase family.</text>
</comment>
<comment type="caution">
    <text evidence="5">The sequence shown here is derived from an EMBL/GenBank/DDBJ whole genome shotgun (WGS) entry which is preliminary data.</text>
</comment>
<dbReference type="OrthoDB" id="9800108at2"/>
<organism evidence="5 6">
    <name type="scientific">Leptospira saintgironsiae</name>
    <dbReference type="NCBI Taxonomy" id="2023183"/>
    <lineage>
        <taxon>Bacteria</taxon>
        <taxon>Pseudomonadati</taxon>
        <taxon>Spirochaetota</taxon>
        <taxon>Spirochaetia</taxon>
        <taxon>Leptospirales</taxon>
        <taxon>Leptospiraceae</taxon>
        <taxon>Leptospira</taxon>
    </lineage>
</organism>